<name>A0A0D8XA27_DICVI</name>
<proteinExistence type="predicted"/>
<gene>
    <name evidence="1" type="ORF">DICVIV_13424</name>
</gene>
<dbReference type="AlphaFoldDB" id="A0A0D8XA27"/>
<reference evidence="2" key="2">
    <citation type="journal article" date="2016" name="Sci. Rep.">
        <title>Dictyocaulus viviparus genome, variome and transcriptome elucidate lungworm biology and support future intervention.</title>
        <authorList>
            <person name="McNulty S.N."/>
            <person name="Strube C."/>
            <person name="Rosa B.A."/>
            <person name="Martin J.C."/>
            <person name="Tyagi R."/>
            <person name="Choi Y.J."/>
            <person name="Wang Q."/>
            <person name="Hallsworth Pepin K."/>
            <person name="Zhang X."/>
            <person name="Ozersky P."/>
            <person name="Wilson R.K."/>
            <person name="Sternberg P.W."/>
            <person name="Gasser R.B."/>
            <person name="Mitreva M."/>
        </authorList>
    </citation>
    <scope>NUCLEOTIDE SEQUENCE [LARGE SCALE GENOMIC DNA]</scope>
    <source>
        <strain evidence="2">HannoverDv2000</strain>
    </source>
</reference>
<protein>
    <submittedName>
        <fullName evidence="1">Uncharacterized protein</fullName>
    </submittedName>
</protein>
<accession>A0A0D8XA27</accession>
<sequence length="238" mass="26592">MDKKNCRIVSREYKRPSERIPTRGVNVFEANVGKLYPQLKTISGLRNGPHHNNTLEEKKAIPTNSLQLMKFSIAICLTVVSVMDGCGQLPQGQDISTVPANVLRHSFGVDQNCIKNLRTLVMLVSKDKGHDFIAIRLANCGKKSLSRDAGELINLTAAAVDRIAAKHLKILPSVLMKYCLDFHTLSVRVRSFTWKTSRTVVLHEMETFTTLVIITQSTCRQLATNFSHESFQIGLAED</sequence>
<evidence type="ECO:0000313" key="1">
    <source>
        <dbReference type="EMBL" id="KJH40617.1"/>
    </source>
</evidence>
<reference evidence="1 2" key="1">
    <citation type="submission" date="2013-11" db="EMBL/GenBank/DDBJ databases">
        <title>Draft genome of the bovine lungworm Dictyocaulus viviparus.</title>
        <authorList>
            <person name="Mitreva M."/>
        </authorList>
    </citation>
    <scope>NUCLEOTIDE SEQUENCE [LARGE SCALE GENOMIC DNA]</scope>
    <source>
        <strain evidence="1 2">HannoverDv2000</strain>
    </source>
</reference>
<organism evidence="1 2">
    <name type="scientific">Dictyocaulus viviparus</name>
    <name type="common">Bovine lungworm</name>
    <dbReference type="NCBI Taxonomy" id="29172"/>
    <lineage>
        <taxon>Eukaryota</taxon>
        <taxon>Metazoa</taxon>
        <taxon>Ecdysozoa</taxon>
        <taxon>Nematoda</taxon>
        <taxon>Chromadorea</taxon>
        <taxon>Rhabditida</taxon>
        <taxon>Rhabditina</taxon>
        <taxon>Rhabditomorpha</taxon>
        <taxon>Strongyloidea</taxon>
        <taxon>Metastrongylidae</taxon>
        <taxon>Dictyocaulus</taxon>
    </lineage>
</organism>
<dbReference type="Proteomes" id="UP000053766">
    <property type="component" value="Unassembled WGS sequence"/>
</dbReference>
<dbReference type="EMBL" id="KN717080">
    <property type="protein sequence ID" value="KJH40617.1"/>
    <property type="molecule type" value="Genomic_DNA"/>
</dbReference>
<keyword evidence="2" id="KW-1185">Reference proteome</keyword>
<evidence type="ECO:0000313" key="2">
    <source>
        <dbReference type="Proteomes" id="UP000053766"/>
    </source>
</evidence>